<dbReference type="EMBL" id="KQ030622">
    <property type="protein sequence ID" value="KJZ70490.1"/>
    <property type="molecule type" value="Genomic_DNA"/>
</dbReference>
<dbReference type="InterPro" id="IPR004875">
    <property type="entry name" value="DDE_SF_endonuclease_dom"/>
</dbReference>
<proteinExistence type="predicted"/>
<evidence type="ECO:0000256" key="1">
    <source>
        <dbReference type="SAM" id="MobiDB-lite"/>
    </source>
</evidence>
<dbReference type="GO" id="GO:0003676">
    <property type="term" value="F:nucleic acid binding"/>
    <property type="evidence" value="ECO:0007669"/>
    <property type="project" value="InterPro"/>
</dbReference>
<name>A0A0F7ZKE6_9HYPO</name>
<protein>
    <recommendedName>
        <fullName evidence="2">DDE-1 domain-containing protein</fullName>
    </recommendedName>
</protein>
<dbReference type="OrthoDB" id="5096735at2759"/>
<gene>
    <name evidence="3" type="ORF">HIM_10119</name>
</gene>
<evidence type="ECO:0000259" key="2">
    <source>
        <dbReference type="Pfam" id="PF03184"/>
    </source>
</evidence>
<feature type="compositionally biased region" description="Basic and acidic residues" evidence="1">
    <location>
        <begin position="115"/>
        <end position="133"/>
    </location>
</feature>
<dbReference type="AlphaFoldDB" id="A0A0F7ZKE6"/>
<keyword evidence="4" id="KW-1185">Reference proteome</keyword>
<accession>A0A0F7ZKE6</accession>
<dbReference type="Pfam" id="PF03184">
    <property type="entry name" value="DDE_1"/>
    <property type="match status" value="1"/>
</dbReference>
<reference evidence="3 4" key="1">
    <citation type="journal article" date="2014" name="Genome Biol. Evol.">
        <title>Comparative genomics and transcriptomics analyses reveal divergent lifestyle features of nematode endoparasitic fungus Hirsutella minnesotensis.</title>
        <authorList>
            <person name="Lai Y."/>
            <person name="Liu K."/>
            <person name="Zhang X."/>
            <person name="Zhang X."/>
            <person name="Li K."/>
            <person name="Wang N."/>
            <person name="Shu C."/>
            <person name="Wu Y."/>
            <person name="Wang C."/>
            <person name="Bushley K.E."/>
            <person name="Xiang M."/>
            <person name="Liu X."/>
        </authorList>
    </citation>
    <scope>NUCLEOTIDE SEQUENCE [LARGE SCALE GENOMIC DNA]</scope>
    <source>
        <strain evidence="3 4">3608</strain>
    </source>
</reference>
<evidence type="ECO:0000313" key="4">
    <source>
        <dbReference type="Proteomes" id="UP000054481"/>
    </source>
</evidence>
<dbReference type="Proteomes" id="UP000054481">
    <property type="component" value="Unassembled WGS sequence"/>
</dbReference>
<evidence type="ECO:0000313" key="3">
    <source>
        <dbReference type="EMBL" id="KJZ70490.1"/>
    </source>
</evidence>
<feature type="domain" description="DDE-1" evidence="2">
    <location>
        <begin position="6"/>
        <end position="79"/>
    </location>
</feature>
<sequence length="194" mass="21835">MYTASKARTYLIFLPPHSSHITQPLNVGVFSPLKEYYHQQLASFVNFQATAPHQKQRFIRAYKEASKKAFSQSNVRAGFRAAGTIPTNVDRPLASIIKPAEHREVNELPTTPKKPRIDGNKDWRTPRDSKEVRDQAFAARTQLAGVDREVRTSRCLFLVAPTVPVQWSAACRTQAGLRGVFLPSKRPPAPTLRE</sequence>
<organism evidence="3 4">
    <name type="scientific">Hirsutella minnesotensis 3608</name>
    <dbReference type="NCBI Taxonomy" id="1043627"/>
    <lineage>
        <taxon>Eukaryota</taxon>
        <taxon>Fungi</taxon>
        <taxon>Dikarya</taxon>
        <taxon>Ascomycota</taxon>
        <taxon>Pezizomycotina</taxon>
        <taxon>Sordariomycetes</taxon>
        <taxon>Hypocreomycetidae</taxon>
        <taxon>Hypocreales</taxon>
        <taxon>Ophiocordycipitaceae</taxon>
        <taxon>Hirsutella</taxon>
    </lineage>
</organism>
<feature type="region of interest" description="Disordered" evidence="1">
    <location>
        <begin position="108"/>
        <end position="133"/>
    </location>
</feature>